<keyword evidence="14" id="KW-0511">Multifunctional enzyme</keyword>
<evidence type="ECO:0000256" key="6">
    <source>
        <dbReference type="ARBA" id="ARBA00022801"/>
    </source>
</evidence>
<reference evidence="21 22" key="1">
    <citation type="submission" date="2020-05" db="EMBL/GenBank/DDBJ databases">
        <title>Ceratocystis lukuohia genome.</title>
        <authorList>
            <person name="Harrington T.C."/>
            <person name="Kim K."/>
            <person name="Mayers C.G."/>
        </authorList>
    </citation>
    <scope>NUCLEOTIDE SEQUENCE [LARGE SCALE GENOMIC DNA]</scope>
    <source>
        <strain evidence="21 22">C4212</strain>
    </source>
</reference>
<dbReference type="SUPFAM" id="SSF57756">
    <property type="entry name" value="Retrovirus zinc finger-like domains"/>
    <property type="match status" value="1"/>
</dbReference>
<feature type="compositionally biased region" description="Polar residues" evidence="18">
    <location>
        <begin position="15"/>
        <end position="26"/>
    </location>
</feature>
<feature type="compositionally biased region" description="Polar residues" evidence="18">
    <location>
        <begin position="310"/>
        <end position="325"/>
    </location>
</feature>
<keyword evidence="1" id="KW-0815">Transposition</keyword>
<keyword evidence="11" id="KW-0808">Transferase</keyword>
<keyword evidence="17" id="KW-0863">Zinc-finger</keyword>
<keyword evidence="10" id="KW-0695">RNA-directed DNA polymerase</keyword>
<evidence type="ECO:0000256" key="7">
    <source>
        <dbReference type="ARBA" id="ARBA00022842"/>
    </source>
</evidence>
<accession>A0ABR4M8B9</accession>
<evidence type="ECO:0000256" key="10">
    <source>
        <dbReference type="ARBA" id="ARBA00022918"/>
    </source>
</evidence>
<feature type="compositionally biased region" description="Polar residues" evidence="18">
    <location>
        <begin position="824"/>
        <end position="836"/>
    </location>
</feature>
<keyword evidence="5" id="KW-0255">Endonuclease</keyword>
<evidence type="ECO:0000259" key="20">
    <source>
        <dbReference type="PROSITE" id="PS50994"/>
    </source>
</evidence>
<dbReference type="SUPFAM" id="SSF53098">
    <property type="entry name" value="Ribonuclease H-like"/>
    <property type="match status" value="1"/>
</dbReference>
<dbReference type="InterPro" id="IPR013103">
    <property type="entry name" value="RVT_2"/>
</dbReference>
<evidence type="ECO:0000256" key="15">
    <source>
        <dbReference type="ARBA" id="ARBA00048173"/>
    </source>
</evidence>
<sequence length="1373" mass="152577">MFHSQETPALEQDPIASTQASPTSAHAQDPFASPQAYPSAHAQNLHASTQAHPSAHAQKPHASAQAHPVHEQETKSEQRNGPPPSAMLTISPNDLLEMFHKFTATTPTQNAPNPKEFTVAQLLQTGWSLSMRPEKVLESKNTWPTWHSTVQSSLREIGLTLEDVDCLPEETKLRIIRVVKDNVSLRLQQNVIACDSFTLMIEQLRTLTVGELKDPSVQVERELCTLRLKPGENLLEFLERFQLLLARASATGLNLRDTTKTNYLMAVVGEHFASLRPHVEPMHKFSAVFSLLQSEAESPEYRRPPIPRSNPRTTPRTSKSNTGKQRTGCWNCDVVGHHSSKCPEKRDNDKVKSKADEHKAQRRNGSSANTRQNSRSVAVSAAESEEDEGMQDNNQEPEIPCTFTVSICTNTDNPNKHKLTTTYDRSMSCWLADSGANTHAVKDLDEYEYNNASPECSLLARSAGKSAVPTALDDMILFPLQKPNSNHTTLEHTRLAHMRAGHINNESLRATCSAVRGAVVDKPQFDDTWPCDTCVKAKAVHYTPQDKRPPVHAVMDCIHVDVTSVGWSSKSNAKYFVVVTDKYTRYKSAIAIPKLTKQAGDLVITQIKAWTLQTGRKPIKLMMDNGTDVNISKMKRWAASEGITVHTSPTYSPAQNGIAERAVQEVTRKLRCAVADGLPEDFWDVALPSVISQINNAVPAGSDTKRSPQWEWEKEIARLAGRPEPEAPSIAHFRVIGSRTVVTLSDQDVAKMRIPKITPRGVEGILLGYEGTHMYIVFIPSLDKVVRTQNVRILEDVVKPNGVTLVSRPQGTLRPTAHDKKPNASVQSTGGPNIDNSPEETVESNLKALSVFTEPATPRQALAASEKWRVAIDKEIENMLAYNVFEFVKAPEGRSLIPMKWVFKVKLDGKYKARLVARGDKQKEGIDYNKTFASTAHTDSWRILMACAVVTGRVVRQADITAAYLHGIIQEDVYVKPPVELQDYFKRFPEAGYKVGFAPGLVIKLKRTLYGLKQSGHEWQQVLKSNLKEMGFHQIPCDPATYRDDVRDVTVCTHVDDLLYDGLDERTVKDFERDLCNRFHTNLSEVPKWLLGVNLALNPNGISLDQITLIENILEEAGMQDCKPSSTPAELPESCPWQDKGNDPGDHELGKRLADRYRRLVGRMMYASTMTRPDIAYALSKLVAAFKAPKESDNKALMKLLQYLSTNKSFRIVYTAPTNQTRDKPINCHMYTDATWVDGAQPITARSSLESELISMSEGMAAATYAKNFASAIGHTLDIEVHADNSGGIAYHYIAMANKPDATSKATRHIRASDFYIREKVADGTAKLGYVSTKQQIADALTKSLSGPLVEKYNKVMFRGLNPNIPPHHSVAA</sequence>
<keyword evidence="13" id="KW-0233">DNA recombination</keyword>
<evidence type="ECO:0000256" key="5">
    <source>
        <dbReference type="ARBA" id="ARBA00022759"/>
    </source>
</evidence>
<keyword evidence="21" id="KW-0645">Protease</keyword>
<dbReference type="PANTHER" id="PTHR42648">
    <property type="entry name" value="TRANSPOSASE, PUTATIVE-RELATED"/>
    <property type="match status" value="1"/>
</dbReference>
<keyword evidence="22" id="KW-1185">Reference proteome</keyword>
<dbReference type="InterPro" id="IPR001878">
    <property type="entry name" value="Znf_CCHC"/>
</dbReference>
<gene>
    <name evidence="21" type="ORF">HOO65_120005</name>
</gene>
<name>A0ABR4M8B9_9PEZI</name>
<organism evidence="21 22">
    <name type="scientific">Ceratocystis lukuohia</name>
    <dbReference type="NCBI Taxonomy" id="2019550"/>
    <lineage>
        <taxon>Eukaryota</taxon>
        <taxon>Fungi</taxon>
        <taxon>Dikarya</taxon>
        <taxon>Ascomycota</taxon>
        <taxon>Pezizomycotina</taxon>
        <taxon>Sordariomycetes</taxon>
        <taxon>Hypocreomycetidae</taxon>
        <taxon>Microascales</taxon>
        <taxon>Ceratocystidaceae</taxon>
        <taxon>Ceratocystis</taxon>
    </lineage>
</organism>
<evidence type="ECO:0000256" key="8">
    <source>
        <dbReference type="ARBA" id="ARBA00022884"/>
    </source>
</evidence>
<proteinExistence type="predicted"/>
<evidence type="ECO:0000256" key="9">
    <source>
        <dbReference type="ARBA" id="ARBA00022908"/>
    </source>
</evidence>
<feature type="region of interest" description="Disordered" evidence="18">
    <location>
        <begin position="806"/>
        <end position="839"/>
    </location>
</feature>
<keyword evidence="12" id="KW-0238">DNA-binding</keyword>
<dbReference type="EMBL" id="JABSNW010000012">
    <property type="protein sequence ID" value="KAL2884528.1"/>
    <property type="molecule type" value="Genomic_DNA"/>
</dbReference>
<evidence type="ECO:0000313" key="22">
    <source>
        <dbReference type="Proteomes" id="UP001610728"/>
    </source>
</evidence>
<keyword evidence="7" id="KW-0460">Magnesium</keyword>
<keyword evidence="11" id="KW-0239">DNA-directed DNA polymerase</keyword>
<evidence type="ECO:0000256" key="2">
    <source>
        <dbReference type="ARBA" id="ARBA00022695"/>
    </source>
</evidence>
<keyword evidence="8" id="KW-0694">RNA-binding</keyword>
<evidence type="ECO:0000313" key="21">
    <source>
        <dbReference type="EMBL" id="KAL2884528.1"/>
    </source>
</evidence>
<keyword evidence="9" id="KW-0229">DNA integration</keyword>
<feature type="compositionally biased region" description="Basic and acidic residues" evidence="18">
    <location>
        <begin position="1140"/>
        <end position="1149"/>
    </location>
</feature>
<dbReference type="GO" id="GO:0006508">
    <property type="term" value="P:proteolysis"/>
    <property type="evidence" value="ECO:0007669"/>
    <property type="project" value="UniProtKB-KW"/>
</dbReference>
<evidence type="ECO:0000256" key="1">
    <source>
        <dbReference type="ARBA" id="ARBA00022578"/>
    </source>
</evidence>
<keyword evidence="3" id="KW-0540">Nuclease</keyword>
<dbReference type="Pfam" id="PF07727">
    <property type="entry name" value="RVT_2"/>
    <property type="match status" value="1"/>
</dbReference>
<keyword evidence="4" id="KW-0479">Metal-binding</keyword>
<keyword evidence="2" id="KW-0548">Nucleotidyltransferase</keyword>
<evidence type="ECO:0000256" key="13">
    <source>
        <dbReference type="ARBA" id="ARBA00023172"/>
    </source>
</evidence>
<feature type="domain" description="CCHC-type" evidence="19">
    <location>
        <begin position="329"/>
        <end position="344"/>
    </location>
</feature>
<feature type="region of interest" description="Disordered" evidence="18">
    <location>
        <begin position="1"/>
        <end position="90"/>
    </location>
</feature>
<dbReference type="PANTHER" id="PTHR42648:SF11">
    <property type="entry name" value="TRANSPOSON TY4-P GAG-POL POLYPROTEIN"/>
    <property type="match status" value="1"/>
</dbReference>
<feature type="region of interest" description="Disordered" evidence="18">
    <location>
        <begin position="296"/>
        <end position="398"/>
    </location>
</feature>
<dbReference type="InterPro" id="IPR012337">
    <property type="entry name" value="RNaseH-like_sf"/>
</dbReference>
<dbReference type="InterPro" id="IPR039537">
    <property type="entry name" value="Retrotran_Ty1/copia-like"/>
</dbReference>
<feature type="compositionally biased region" description="Polar residues" evidence="18">
    <location>
        <begin position="41"/>
        <end position="52"/>
    </location>
</feature>
<dbReference type="Proteomes" id="UP001610728">
    <property type="component" value="Unassembled WGS sequence"/>
</dbReference>
<dbReference type="InterPro" id="IPR036397">
    <property type="entry name" value="RNaseH_sf"/>
</dbReference>
<dbReference type="RefSeq" id="XP_070855709.1">
    <property type="nucleotide sequence ID" value="XM_071004757.1"/>
</dbReference>
<evidence type="ECO:0000256" key="11">
    <source>
        <dbReference type="ARBA" id="ARBA00022932"/>
    </source>
</evidence>
<dbReference type="GO" id="GO:0008233">
    <property type="term" value="F:peptidase activity"/>
    <property type="evidence" value="ECO:0007669"/>
    <property type="project" value="UniProtKB-KW"/>
</dbReference>
<feature type="domain" description="Integrase catalytic" evidence="20">
    <location>
        <begin position="545"/>
        <end position="716"/>
    </location>
</feature>
<feature type="compositionally biased region" description="Basic and acidic residues" evidence="18">
    <location>
        <begin position="341"/>
        <end position="359"/>
    </location>
</feature>
<keyword evidence="17" id="KW-0862">Zinc</keyword>
<evidence type="ECO:0000256" key="17">
    <source>
        <dbReference type="PROSITE-ProRule" id="PRU00047"/>
    </source>
</evidence>
<feature type="region of interest" description="Disordered" evidence="18">
    <location>
        <begin position="1121"/>
        <end position="1149"/>
    </location>
</feature>
<dbReference type="GeneID" id="98121750"/>
<feature type="compositionally biased region" description="Polar residues" evidence="18">
    <location>
        <begin position="363"/>
        <end position="375"/>
    </location>
</feature>
<evidence type="ECO:0000259" key="19">
    <source>
        <dbReference type="PROSITE" id="PS50158"/>
    </source>
</evidence>
<dbReference type="PROSITE" id="PS50158">
    <property type="entry name" value="ZF_CCHC"/>
    <property type="match status" value="1"/>
</dbReference>
<dbReference type="CDD" id="cd09272">
    <property type="entry name" value="RNase_HI_RT_Ty1"/>
    <property type="match status" value="1"/>
</dbReference>
<feature type="compositionally biased region" description="Basic and acidic residues" evidence="18">
    <location>
        <begin position="68"/>
        <end position="78"/>
    </location>
</feature>
<dbReference type="InterPro" id="IPR036875">
    <property type="entry name" value="Znf_CCHC_sf"/>
</dbReference>
<dbReference type="InterPro" id="IPR001584">
    <property type="entry name" value="Integrase_cat-core"/>
</dbReference>
<dbReference type="Gene3D" id="3.30.420.10">
    <property type="entry name" value="Ribonuclease H-like superfamily/Ribonuclease H"/>
    <property type="match status" value="1"/>
</dbReference>
<evidence type="ECO:0000256" key="16">
    <source>
        <dbReference type="ARBA" id="ARBA00049244"/>
    </source>
</evidence>
<comment type="catalytic activity">
    <reaction evidence="16">
        <text>DNA(n) + a 2'-deoxyribonucleoside 5'-triphosphate = DNA(n+1) + diphosphate</text>
        <dbReference type="Rhea" id="RHEA:22508"/>
        <dbReference type="Rhea" id="RHEA-COMP:17339"/>
        <dbReference type="Rhea" id="RHEA-COMP:17340"/>
        <dbReference type="ChEBI" id="CHEBI:33019"/>
        <dbReference type="ChEBI" id="CHEBI:61560"/>
        <dbReference type="ChEBI" id="CHEBI:173112"/>
        <dbReference type="EC" id="2.7.7.7"/>
    </reaction>
</comment>
<dbReference type="InterPro" id="IPR057670">
    <property type="entry name" value="SH3_retrovirus"/>
</dbReference>
<evidence type="ECO:0000256" key="18">
    <source>
        <dbReference type="SAM" id="MobiDB-lite"/>
    </source>
</evidence>
<comment type="caution">
    <text evidence="21">The sequence shown here is derived from an EMBL/GenBank/DDBJ whole genome shotgun (WGS) entry which is preliminary data.</text>
</comment>
<evidence type="ECO:0000256" key="3">
    <source>
        <dbReference type="ARBA" id="ARBA00022722"/>
    </source>
</evidence>
<evidence type="ECO:0000256" key="14">
    <source>
        <dbReference type="ARBA" id="ARBA00023268"/>
    </source>
</evidence>
<protein>
    <submittedName>
        <fullName evidence="21">Copia protease</fullName>
    </submittedName>
</protein>
<evidence type="ECO:0000256" key="12">
    <source>
        <dbReference type="ARBA" id="ARBA00023125"/>
    </source>
</evidence>
<dbReference type="PROSITE" id="PS50994">
    <property type="entry name" value="INTEGRASE"/>
    <property type="match status" value="1"/>
</dbReference>
<evidence type="ECO:0000256" key="4">
    <source>
        <dbReference type="ARBA" id="ARBA00022723"/>
    </source>
</evidence>
<comment type="catalytic activity">
    <reaction evidence="15">
        <text>DNA(n) + a 2'-deoxyribonucleoside 5'-triphosphate = DNA(n+1) + diphosphate</text>
        <dbReference type="Rhea" id="RHEA:22508"/>
        <dbReference type="Rhea" id="RHEA-COMP:17339"/>
        <dbReference type="Rhea" id="RHEA-COMP:17340"/>
        <dbReference type="ChEBI" id="CHEBI:33019"/>
        <dbReference type="ChEBI" id="CHEBI:61560"/>
        <dbReference type="ChEBI" id="CHEBI:173112"/>
        <dbReference type="EC" id="2.7.7.49"/>
    </reaction>
</comment>
<dbReference type="Pfam" id="PF25597">
    <property type="entry name" value="SH3_retrovirus"/>
    <property type="match status" value="1"/>
</dbReference>
<keyword evidence="6" id="KW-0378">Hydrolase</keyword>